<dbReference type="PATRIC" id="fig|1365250.3.peg.4743"/>
<evidence type="ECO:0008006" key="4">
    <source>
        <dbReference type="Google" id="ProtNLM"/>
    </source>
</evidence>
<sequence length="894" mass="102100">MIFKHLFTPKWKHPKAQVRLAAVDKLDITKDAEALTTLALEDDSIQIRKKVLNKIDDLGLWWKVYKQDQALKEVAEQHINQAVLSGSQMLSNEIREEYIDRYAPVKTLEKLAFSDIALAQRVKLLKRIANAKLIEKAFKEGDVSLQVALLELIFQYELTKAVLKSAQGDAKAQIDAHLESARLAKVMPKQVAEQVKLILAKLNALREKLDYQYVDTQFKELSQQWQSLELKWLDEEALNIQSEKYHKLTEKLSLHIGKLKAQHEELLAEQKAKEDKLNAISDIKTQCDSFESVVNDAVKKLDVESQASLQSQYEQLVKSLEESPYRNDKELQPFLDKVIELNKVLLQLPEMIAASKEFQVSLEALAQIEASEDIEQLDRLLSEQKQAYQVCNSALKSLPSELKKQAKSELGEASKTFLSAMKPLVDKQQQLLKEARKKARDVQRLIEQGRFNIAFGVFNGFIESYEQLTAGHKEQVAKQHESLQEQLAEVKDWQRYASAPKRTELLESLDEKLNETDIDPKTRAADVKMLRVRWNELGRIESEEEKQQAKQFDEKIELLFAPCRAYFAEQEEARKKVITDREKLIVQMQELTSFSVEEEGAWRKLESQFNRVNKLWRGAGSLDSQTYQGLNSKYRDAYSKINERLRSHHQNNAQQKQALVDEAQAQVDNENVAEACDELKTLQKKWQGIGFAGSKNEHVLWQTFRKHNDAVFAKREELVAQQKRENAELEAEQRQVLANFDSAVIEAKTQSELSQLQVDIAALEVLGGLAKIKKALLEQVSIKLNELFSTLTREKFAELVNAVEQGTDIPSCWQGKNALGLSANSLLLRLEILTNIESPEGEQQARMAEQVALLDEKLQGESHKLDFYLVCYLAQANIEGADLSSERLLKVLNA</sequence>
<keyword evidence="1" id="KW-0175">Coiled coil</keyword>
<dbReference type="Proteomes" id="UP000076643">
    <property type="component" value="Unassembled WGS sequence"/>
</dbReference>
<name>A0A166UKP0_9GAMM</name>
<organism evidence="2 3">
    <name type="scientific">Pseudoalteromonas luteoviolacea DSM 6061</name>
    <dbReference type="NCBI Taxonomy" id="1365250"/>
    <lineage>
        <taxon>Bacteria</taxon>
        <taxon>Pseudomonadati</taxon>
        <taxon>Pseudomonadota</taxon>
        <taxon>Gammaproteobacteria</taxon>
        <taxon>Alteromonadales</taxon>
        <taxon>Pseudoalteromonadaceae</taxon>
        <taxon>Pseudoalteromonas</taxon>
    </lineage>
</organism>
<evidence type="ECO:0000313" key="2">
    <source>
        <dbReference type="EMBL" id="KZN30785.1"/>
    </source>
</evidence>
<keyword evidence="3" id="KW-1185">Reference proteome</keyword>
<evidence type="ECO:0000313" key="3">
    <source>
        <dbReference type="Proteomes" id="UP000076643"/>
    </source>
</evidence>
<dbReference type="Pfam" id="PF03993">
    <property type="entry name" value="DUF349"/>
    <property type="match status" value="2"/>
</dbReference>
<accession>A0A166UKP0</accession>
<proteinExistence type="predicted"/>
<protein>
    <recommendedName>
        <fullName evidence="4">DUF349 domain-containing protein</fullName>
    </recommendedName>
</protein>
<gene>
    <name evidence="2" type="ORF">N475_23935</name>
</gene>
<dbReference type="STRING" id="43657.S4054249_14335"/>
<dbReference type="InterPro" id="IPR007139">
    <property type="entry name" value="DUF349"/>
</dbReference>
<reference evidence="2 3" key="1">
    <citation type="submission" date="2013-07" db="EMBL/GenBank/DDBJ databases">
        <title>Comparative Genomic and Metabolomic Analysis of Twelve Strains of Pseudoalteromonas luteoviolacea.</title>
        <authorList>
            <person name="Vynne N.G."/>
            <person name="Mansson M."/>
            <person name="Gram L."/>
        </authorList>
    </citation>
    <scope>NUCLEOTIDE SEQUENCE [LARGE SCALE GENOMIC DNA]</scope>
    <source>
        <strain evidence="2 3">DSM 6061</strain>
    </source>
</reference>
<dbReference type="AlphaFoldDB" id="A0A166UKP0"/>
<evidence type="ECO:0000256" key="1">
    <source>
        <dbReference type="SAM" id="Coils"/>
    </source>
</evidence>
<comment type="caution">
    <text evidence="2">The sequence shown here is derived from an EMBL/GenBank/DDBJ whole genome shotgun (WGS) entry which is preliminary data.</text>
</comment>
<feature type="coiled-coil region" evidence="1">
    <location>
        <begin position="712"/>
        <end position="739"/>
    </location>
</feature>
<feature type="coiled-coil region" evidence="1">
    <location>
        <begin position="646"/>
        <end position="685"/>
    </location>
</feature>
<dbReference type="EMBL" id="AUYB01000146">
    <property type="protein sequence ID" value="KZN30785.1"/>
    <property type="molecule type" value="Genomic_DNA"/>
</dbReference>
<dbReference type="RefSeq" id="WP_063366013.1">
    <property type="nucleotide sequence ID" value="NZ_AQHB01000025.1"/>
</dbReference>